<protein>
    <submittedName>
        <fullName evidence="3">TRAP transporter substrate-binding protein</fullName>
    </submittedName>
</protein>
<dbReference type="PANTHER" id="PTHR33376">
    <property type="match status" value="1"/>
</dbReference>
<name>A0A856HVZ1_9FIRM</name>
<dbReference type="Pfam" id="PF03480">
    <property type="entry name" value="DctP"/>
    <property type="match status" value="1"/>
</dbReference>
<evidence type="ECO:0000313" key="3">
    <source>
        <dbReference type="EMBL" id="QCI57940.3"/>
    </source>
</evidence>
<keyword evidence="4" id="KW-1185">Reference proteome</keyword>
<gene>
    <name evidence="3" type="ORF">EIO64_00775</name>
</gene>
<sequence length="342" mass="37672">MKKKLFAGLLAALMLLPMLSACGSNNASEKGSEGKKQEATYVWKCALNSTEGDNCYDQAVLFAKKIQELTGGQVQVDLYGGASLGSTSEVLEGMSAGVADIICEALGVLAPFTELGNIDAMPYMYSGADHFMAVWSSDLGDEIKEAAGEASGFKLMGGAYRGPRVVTATKKMETIDDFKGFKLRVPNLEVYLKTWQWLNTSPTPLAMNEVYTALQQNTVEGQENPFADSLNYSFDEVCKYWIKTNHVYSCNLFMMDRTYFNSLPEEIQNAVIEAAEYAGQEISAVQKQRDQEAEQKVLDEGCEVIEVDTKAFADYFDTFAETNFPNLADWVGRIKAMDPANS</sequence>
<proteinExistence type="predicted"/>
<dbReference type="PANTHER" id="PTHR33376:SF4">
    <property type="entry name" value="SIALIC ACID-BINDING PERIPLASMIC PROTEIN SIAP"/>
    <property type="match status" value="1"/>
</dbReference>
<evidence type="ECO:0000256" key="1">
    <source>
        <dbReference type="ARBA" id="ARBA00022729"/>
    </source>
</evidence>
<dbReference type="InterPro" id="IPR018389">
    <property type="entry name" value="DctP_fam"/>
</dbReference>
<evidence type="ECO:0000313" key="4">
    <source>
        <dbReference type="Proteomes" id="UP000298642"/>
    </source>
</evidence>
<feature type="chain" id="PRO_5034907145" evidence="2">
    <location>
        <begin position="28"/>
        <end position="342"/>
    </location>
</feature>
<feature type="signal peptide" evidence="2">
    <location>
        <begin position="1"/>
        <end position="27"/>
    </location>
</feature>
<keyword evidence="1 2" id="KW-0732">Signal</keyword>
<dbReference type="PROSITE" id="PS51257">
    <property type="entry name" value="PROKAR_LIPOPROTEIN"/>
    <property type="match status" value="1"/>
</dbReference>
<dbReference type="Gene3D" id="3.40.190.170">
    <property type="entry name" value="Bacterial extracellular solute-binding protein, family 7"/>
    <property type="match status" value="1"/>
</dbReference>
<dbReference type="InterPro" id="IPR038404">
    <property type="entry name" value="TRAP_DctP_sf"/>
</dbReference>
<dbReference type="KEGG" id="obj:EIO64_00775"/>
<dbReference type="GO" id="GO:0055085">
    <property type="term" value="P:transmembrane transport"/>
    <property type="evidence" value="ECO:0007669"/>
    <property type="project" value="InterPro"/>
</dbReference>
<dbReference type="NCBIfam" id="NF037995">
    <property type="entry name" value="TRAP_S1"/>
    <property type="match status" value="1"/>
</dbReference>
<reference evidence="4" key="1">
    <citation type="submission" date="2018-12" db="EMBL/GenBank/DDBJ databases">
        <title>Dusodibacter welbiota gen. nov., sp. nov., isolated from human faeces and emended description of the Oscillibacter genus.</title>
        <authorList>
            <person name="Le Roy T."/>
            <person name="Van der Smissen P."/>
            <person name="Delzenne N."/>
            <person name="Muccioli G."/>
            <person name="Collet J.F."/>
            <person name="Cani P.D."/>
        </authorList>
    </citation>
    <scope>NUCLEOTIDE SEQUENCE [LARGE SCALE GENOMIC DNA]</scope>
    <source>
        <strain evidence="4">J115</strain>
    </source>
</reference>
<accession>A0A856HVZ1</accession>
<dbReference type="AlphaFoldDB" id="A0A856HVZ1"/>
<organism evidence="3 4">
    <name type="scientific">Dysosmobacter welbionis</name>
    <dbReference type="NCBI Taxonomy" id="2093857"/>
    <lineage>
        <taxon>Bacteria</taxon>
        <taxon>Bacillati</taxon>
        <taxon>Bacillota</taxon>
        <taxon>Clostridia</taxon>
        <taxon>Eubacteriales</taxon>
        <taxon>Oscillospiraceae</taxon>
        <taxon>Dysosmobacter</taxon>
    </lineage>
</organism>
<dbReference type="CDD" id="cd13603">
    <property type="entry name" value="PBP2_TRAP_Siap_TeaA_like"/>
    <property type="match status" value="1"/>
</dbReference>
<dbReference type="GeneID" id="89521269"/>
<dbReference type="EMBL" id="CP034413">
    <property type="protein sequence ID" value="QCI57940.3"/>
    <property type="molecule type" value="Genomic_DNA"/>
</dbReference>
<evidence type="ECO:0000256" key="2">
    <source>
        <dbReference type="SAM" id="SignalP"/>
    </source>
</evidence>
<dbReference type="Proteomes" id="UP000298642">
    <property type="component" value="Chromosome"/>
</dbReference>
<dbReference type="RefSeq" id="WP_136890670.1">
    <property type="nucleotide sequence ID" value="NZ_CP034413.3"/>
</dbReference>